<keyword evidence="5" id="KW-0472">Membrane</keyword>
<keyword evidence="5" id="KW-0449">Lipoprotein</keyword>
<reference evidence="8" key="1">
    <citation type="submission" date="2011-06" db="EMBL/GenBank/DDBJ databases">
        <title>Complete genome sequence of Paenibacillus mucilaginosus KNP414.</title>
        <authorList>
            <person name="Wang J."/>
            <person name="Hu S."/>
            <person name="Hu X."/>
            <person name="Zhang B."/>
            <person name="Dong D."/>
            <person name="Zhang S."/>
            <person name="Zhao K."/>
            <person name="Wu D."/>
        </authorList>
    </citation>
    <scope>NUCLEOTIDE SEQUENCE [LARGE SCALE GENOMIC DNA]</scope>
    <source>
        <strain evidence="8">KNP414</strain>
    </source>
</reference>
<comment type="subcellular location">
    <subcellularLocation>
        <location evidence="5">Cell membrane</location>
        <topology evidence="5">Lipid-anchor</topology>
    </subcellularLocation>
</comment>
<dbReference type="EMBL" id="CP002869">
    <property type="protein sequence ID" value="AEI42998.1"/>
    <property type="molecule type" value="Genomic_DNA"/>
</dbReference>
<evidence type="ECO:0000256" key="4">
    <source>
        <dbReference type="ARBA" id="ARBA00022729"/>
    </source>
</evidence>
<evidence type="ECO:0000313" key="8">
    <source>
        <dbReference type="Proteomes" id="UP000006620"/>
    </source>
</evidence>
<dbReference type="GO" id="GO:0055052">
    <property type="term" value="C:ATP-binding cassette (ABC) transporter complex, substrate-binding subunit-containing"/>
    <property type="evidence" value="ECO:0007669"/>
    <property type="project" value="TreeGrafter"/>
</dbReference>
<dbReference type="PRINTS" id="PR00181">
    <property type="entry name" value="MALTOSEBP"/>
</dbReference>
<dbReference type="HOGENOM" id="CLU_031285_17_2_9"/>
<evidence type="ECO:0000313" key="7">
    <source>
        <dbReference type="EMBL" id="AEI42998.1"/>
    </source>
</evidence>
<dbReference type="SUPFAM" id="SSF53850">
    <property type="entry name" value="Periplasmic binding protein-like II"/>
    <property type="match status" value="1"/>
</dbReference>
<feature type="signal peptide" evidence="5">
    <location>
        <begin position="1"/>
        <end position="29"/>
    </location>
</feature>
<accession>F8F970</accession>
<name>F8F970_PAEMK</name>
<dbReference type="GO" id="GO:0042956">
    <property type="term" value="P:maltodextrin transmembrane transport"/>
    <property type="evidence" value="ECO:0007669"/>
    <property type="project" value="TreeGrafter"/>
</dbReference>
<keyword evidence="5" id="KW-1003">Cell membrane</keyword>
<evidence type="ECO:0000256" key="5">
    <source>
        <dbReference type="RuleBase" id="RU365005"/>
    </source>
</evidence>
<sequence>MSLNRSPKVWFRSAAAVLLACSLSGCSLGGGGSSGGHAADSPAPEQTGPHSAGPAEAADLIPEAGASLTIWEEKSEFDFLQPALNAFEAKFGVSVTVEEVPSPDQANKLANDGPANLAADVVLLPHDRLGDVASANLVLPNDVLEERTRQTKLDTAVKAVTFDGILYGYPKSIETYALYYNKDLVKQPPRTWEEIAEFARTFNDPSTNRYAVMWENKSLYYNYPFITALGGYVYGKSGTDPMDIGLNHPKAVEGMTYFQSLKSILPVQTADVTYDVKTQLFQQGKLAFNIDGPWSVGSFRNHVSFGVAPLPQLPGGKNSVSFSGIRGYYVNSYTKYPNASKLLADFLTNKENALANFKTTGSITAHKEAAEDPLLKQDPIVSGFLEQFGHSDPMPSLPEMANVWAPMEAAISAIWNDKADVRASLDKAVQTIRDQNQNRSAAK</sequence>
<evidence type="ECO:0000256" key="3">
    <source>
        <dbReference type="ARBA" id="ARBA00022597"/>
    </source>
</evidence>
<proteinExistence type="inferred from homology"/>
<dbReference type="PANTHER" id="PTHR30061:SF50">
    <property type="entry name" value="MALTOSE_MALTODEXTRIN-BINDING PERIPLASMIC PROTEIN"/>
    <property type="match status" value="1"/>
</dbReference>
<dbReference type="GO" id="GO:0015144">
    <property type="term" value="F:carbohydrate transmembrane transporter activity"/>
    <property type="evidence" value="ECO:0007669"/>
    <property type="project" value="InterPro"/>
</dbReference>
<evidence type="ECO:0000256" key="1">
    <source>
        <dbReference type="ARBA" id="ARBA00008520"/>
    </source>
</evidence>
<protein>
    <recommendedName>
        <fullName evidence="5">Maltodextrin-binding protein</fullName>
    </recommendedName>
</protein>
<dbReference type="PATRIC" id="fig|1036673.3.peg.4106"/>
<dbReference type="GO" id="GO:1901982">
    <property type="term" value="F:maltose binding"/>
    <property type="evidence" value="ECO:0007669"/>
    <property type="project" value="TreeGrafter"/>
</dbReference>
<dbReference type="InterPro" id="IPR006060">
    <property type="entry name" value="Maltose/Cyclodextrin-bd"/>
</dbReference>
<feature type="region of interest" description="Disordered" evidence="6">
    <location>
        <begin position="32"/>
        <end position="56"/>
    </location>
</feature>
<dbReference type="GO" id="GO:0015768">
    <property type="term" value="P:maltose transport"/>
    <property type="evidence" value="ECO:0007669"/>
    <property type="project" value="TreeGrafter"/>
</dbReference>
<dbReference type="KEGG" id="pms:KNP414_04468"/>
<evidence type="ECO:0000256" key="6">
    <source>
        <dbReference type="SAM" id="MobiDB-lite"/>
    </source>
</evidence>
<keyword evidence="2 5" id="KW-0813">Transport</keyword>
<keyword evidence="3 5" id="KW-0762">Sugar transport</keyword>
<dbReference type="Gene3D" id="3.40.190.10">
    <property type="entry name" value="Periplasmic binding protein-like II"/>
    <property type="match status" value="2"/>
</dbReference>
<evidence type="ECO:0000256" key="2">
    <source>
        <dbReference type="ARBA" id="ARBA00022448"/>
    </source>
</evidence>
<keyword evidence="4 5" id="KW-0732">Signal</keyword>
<feature type="chain" id="PRO_5039763535" description="Maltodextrin-binding protein" evidence="5">
    <location>
        <begin position="30"/>
        <end position="443"/>
    </location>
</feature>
<dbReference type="PANTHER" id="PTHR30061">
    <property type="entry name" value="MALTOSE-BINDING PERIPLASMIC PROTEIN"/>
    <property type="match status" value="1"/>
</dbReference>
<dbReference type="CDD" id="cd13586">
    <property type="entry name" value="PBP2_Maltose_binding_like"/>
    <property type="match status" value="1"/>
</dbReference>
<dbReference type="PROSITE" id="PS51257">
    <property type="entry name" value="PROKAR_LIPOPROTEIN"/>
    <property type="match status" value="1"/>
</dbReference>
<reference evidence="7 8" key="2">
    <citation type="journal article" date="2013" name="Genome Announc.">
        <title>Genome Sequence of Growth-Improving Paenibacillus mucilaginosus Strain KNP414.</title>
        <authorList>
            <person name="Lu J.J."/>
            <person name="Wang J.F."/>
            <person name="Hu X.F."/>
        </authorList>
    </citation>
    <scope>NUCLEOTIDE SEQUENCE [LARGE SCALE GENOMIC DNA]</scope>
    <source>
        <strain evidence="7 8">KNP414</strain>
    </source>
</reference>
<dbReference type="InterPro" id="IPR006059">
    <property type="entry name" value="SBP"/>
</dbReference>
<dbReference type="RefSeq" id="WP_013918152.1">
    <property type="nucleotide sequence ID" value="NC_015690.1"/>
</dbReference>
<gene>
    <name evidence="7" type="ordered locus">KNP414_04468</name>
</gene>
<comment type="similarity">
    <text evidence="1 5">Belongs to the bacterial solute-binding protein 1 family.</text>
</comment>
<organism evidence="7 8">
    <name type="scientific">Paenibacillus mucilaginosus (strain KNP414)</name>
    <dbReference type="NCBI Taxonomy" id="1036673"/>
    <lineage>
        <taxon>Bacteria</taxon>
        <taxon>Bacillati</taxon>
        <taxon>Bacillota</taxon>
        <taxon>Bacilli</taxon>
        <taxon>Bacillales</taxon>
        <taxon>Paenibacillaceae</taxon>
        <taxon>Paenibacillus</taxon>
    </lineage>
</organism>
<dbReference type="Pfam" id="PF13416">
    <property type="entry name" value="SBP_bac_8"/>
    <property type="match status" value="1"/>
</dbReference>
<dbReference type="Proteomes" id="UP000006620">
    <property type="component" value="Chromosome"/>
</dbReference>
<dbReference type="AlphaFoldDB" id="F8F970"/>